<keyword evidence="7" id="KW-1133">Transmembrane helix</keyword>
<evidence type="ECO:0000313" key="10">
    <source>
        <dbReference type="Proteomes" id="UP000244225"/>
    </source>
</evidence>
<comment type="subcellular location">
    <subcellularLocation>
        <location evidence="6">Cytoplasm</location>
    </subcellularLocation>
</comment>
<reference evidence="9 10" key="1">
    <citation type="submission" date="2018-04" db="EMBL/GenBank/DDBJ databases">
        <title>Genomic Encyclopedia of Archaeal and Bacterial Type Strains, Phase II (KMG-II): from individual species to whole genera.</title>
        <authorList>
            <person name="Goeker M."/>
        </authorList>
    </citation>
    <scope>NUCLEOTIDE SEQUENCE [LARGE SCALE GENOMIC DNA]</scope>
    <source>
        <strain evidence="9 10">DSM 100162</strain>
    </source>
</reference>
<keyword evidence="10" id="KW-1185">Reference proteome</keyword>
<organism evidence="9 10">
    <name type="scientific">Pontibacter mucosus</name>
    <dbReference type="NCBI Taxonomy" id="1649266"/>
    <lineage>
        <taxon>Bacteria</taxon>
        <taxon>Pseudomonadati</taxon>
        <taxon>Bacteroidota</taxon>
        <taxon>Cytophagia</taxon>
        <taxon>Cytophagales</taxon>
        <taxon>Hymenobacteraceae</taxon>
        <taxon>Pontibacter</taxon>
    </lineage>
</organism>
<dbReference type="InterPro" id="IPR050464">
    <property type="entry name" value="Zeta_carotene_desat/Oxidored"/>
</dbReference>
<keyword evidence="7" id="KW-0472">Membrane</keyword>
<dbReference type="SUPFAM" id="SSF51905">
    <property type="entry name" value="FAD/NAD(P)-binding domain"/>
    <property type="match status" value="1"/>
</dbReference>
<sequence>MSRAKQPARTGIGSINRQEEWQMRVAVIGAGISGLALAYYLQKLGIPYDLFEAGSRVGGNIRSVRTDDYLLELGPNAISPSAEISELLRELKLEDEVLPATVGSHQQFVLRDGAYRQLPYSPLCLLSNTCFSWKTRYRILQERYIPPENNRYETVSAFFERRFGAGVLDYAVNPLVSGLYAGNPDKLLVQKVFPQLKEMELEHGSVLKGLFQHQQLSEQLSPFSFVEGMQTLPEAIADKLISLHTEHRVAMITRHEGKYIVSCSSPTDTDTAEYDLLVLSLPAPNAAELLHYTFPGMAAALQNIHYPPLAVVHSVYNSRDIGLPPDGFGAMHPVAEDTFSVRSIWNSSLFSGRCRPHEVLFTTFVGGAQAEHLALTERDTLLQQVHQELKELHGITAGNPIFQYAHLWHHSIPQFDLHIEDAHEMAQTLEEEGLFIAANWYSGVSVPDCIRGAKELSCKINSTLRHAHNS</sequence>
<keyword evidence="3 6" id="KW-0274">FAD</keyword>
<dbReference type="Pfam" id="PF01593">
    <property type="entry name" value="Amino_oxidase"/>
    <property type="match status" value="1"/>
</dbReference>
<evidence type="ECO:0000259" key="8">
    <source>
        <dbReference type="Pfam" id="PF01593"/>
    </source>
</evidence>
<dbReference type="EMBL" id="QBKI01000002">
    <property type="protein sequence ID" value="PTX21054.1"/>
    <property type="molecule type" value="Genomic_DNA"/>
</dbReference>
<proteinExistence type="inferred from homology"/>
<keyword evidence="5 6" id="KW-0350">Heme biosynthesis</keyword>
<comment type="caution">
    <text evidence="9">The sequence shown here is derived from an EMBL/GenBank/DDBJ whole genome shotgun (WGS) entry which is preliminary data.</text>
</comment>
<dbReference type="InterPro" id="IPR004572">
    <property type="entry name" value="Protoporphyrinogen_oxidase"/>
</dbReference>
<evidence type="ECO:0000256" key="3">
    <source>
        <dbReference type="ARBA" id="ARBA00022827"/>
    </source>
</evidence>
<evidence type="ECO:0000256" key="7">
    <source>
        <dbReference type="SAM" id="Phobius"/>
    </source>
</evidence>
<evidence type="ECO:0000256" key="1">
    <source>
        <dbReference type="ARBA" id="ARBA00001974"/>
    </source>
</evidence>
<evidence type="ECO:0000256" key="2">
    <source>
        <dbReference type="ARBA" id="ARBA00022630"/>
    </source>
</evidence>
<gene>
    <name evidence="9" type="ORF">C8N40_10223</name>
</gene>
<evidence type="ECO:0000256" key="6">
    <source>
        <dbReference type="RuleBase" id="RU364052"/>
    </source>
</evidence>
<comment type="cofactor">
    <cofactor evidence="1 6">
        <name>FAD</name>
        <dbReference type="ChEBI" id="CHEBI:57692"/>
    </cofactor>
</comment>
<dbReference type="Gene3D" id="1.10.3110.10">
    <property type="entry name" value="protoporphyrinogen ix oxidase, domain 3"/>
    <property type="match status" value="1"/>
</dbReference>
<dbReference type="PANTHER" id="PTHR42923">
    <property type="entry name" value="PROTOPORPHYRINOGEN OXIDASE"/>
    <property type="match status" value="1"/>
</dbReference>
<dbReference type="AlphaFoldDB" id="A0A2T5YP31"/>
<dbReference type="InterPro" id="IPR036188">
    <property type="entry name" value="FAD/NAD-bd_sf"/>
</dbReference>
<dbReference type="NCBIfam" id="TIGR00562">
    <property type="entry name" value="proto_IX_ox"/>
    <property type="match status" value="1"/>
</dbReference>
<feature type="domain" description="Amine oxidase" evidence="8">
    <location>
        <begin position="32"/>
        <end position="460"/>
    </location>
</feature>
<dbReference type="GO" id="GO:0006783">
    <property type="term" value="P:heme biosynthetic process"/>
    <property type="evidence" value="ECO:0007669"/>
    <property type="project" value="UniProtKB-UniRule"/>
</dbReference>
<evidence type="ECO:0000313" key="9">
    <source>
        <dbReference type="EMBL" id="PTX21054.1"/>
    </source>
</evidence>
<keyword evidence="2 6" id="KW-0285">Flavoprotein</keyword>
<dbReference type="UniPathway" id="UPA00252"/>
<feature type="transmembrane region" description="Helical" evidence="7">
    <location>
        <begin position="21"/>
        <end position="41"/>
    </location>
</feature>
<protein>
    <recommendedName>
        <fullName evidence="6">Coproporphyrinogen III oxidase</fullName>
        <ecNumber evidence="6">1.3.3.15</ecNumber>
    </recommendedName>
</protein>
<dbReference type="PANTHER" id="PTHR42923:SF3">
    <property type="entry name" value="PROTOPORPHYRINOGEN OXIDASE"/>
    <property type="match status" value="1"/>
</dbReference>
<keyword evidence="6" id="KW-0963">Cytoplasm</keyword>
<keyword evidence="4 6" id="KW-0560">Oxidoreductase</keyword>
<name>A0A2T5YP31_9BACT</name>
<dbReference type="Proteomes" id="UP000244225">
    <property type="component" value="Unassembled WGS sequence"/>
</dbReference>
<dbReference type="Gene3D" id="3.90.660.20">
    <property type="entry name" value="Protoporphyrinogen oxidase, mitochondrial, domain 2"/>
    <property type="match status" value="1"/>
</dbReference>
<comment type="pathway">
    <text evidence="6">Porphyrin-containing compound metabolism; protoheme biosynthesis.</text>
</comment>
<dbReference type="GO" id="GO:0005737">
    <property type="term" value="C:cytoplasm"/>
    <property type="evidence" value="ECO:0007669"/>
    <property type="project" value="UniProtKB-SubCell"/>
</dbReference>
<dbReference type="RefSeq" id="WP_245904982.1">
    <property type="nucleotide sequence ID" value="NZ_QBKI01000002.1"/>
</dbReference>
<evidence type="ECO:0000256" key="4">
    <source>
        <dbReference type="ARBA" id="ARBA00023002"/>
    </source>
</evidence>
<evidence type="ECO:0000256" key="5">
    <source>
        <dbReference type="ARBA" id="ARBA00023133"/>
    </source>
</evidence>
<keyword evidence="7" id="KW-0812">Transmembrane</keyword>
<dbReference type="InterPro" id="IPR002937">
    <property type="entry name" value="Amino_oxidase"/>
</dbReference>
<dbReference type="SUPFAM" id="SSF54373">
    <property type="entry name" value="FAD-linked reductases, C-terminal domain"/>
    <property type="match status" value="1"/>
</dbReference>
<comment type="function">
    <text evidence="6">Involved in coproporphyrin-dependent heme b biosynthesis. Catalyzes the oxidation of coproporphyrinogen III to coproporphyrin III.</text>
</comment>
<comment type="catalytic activity">
    <reaction evidence="6">
        <text>coproporphyrinogen III + 3 O2 = coproporphyrin III + 3 H2O2</text>
        <dbReference type="Rhea" id="RHEA:43436"/>
        <dbReference type="ChEBI" id="CHEBI:15379"/>
        <dbReference type="ChEBI" id="CHEBI:16240"/>
        <dbReference type="ChEBI" id="CHEBI:57309"/>
        <dbReference type="ChEBI" id="CHEBI:131725"/>
        <dbReference type="EC" id="1.3.3.15"/>
    </reaction>
</comment>
<dbReference type="GO" id="GO:0004729">
    <property type="term" value="F:oxygen-dependent protoporphyrinogen oxidase activity"/>
    <property type="evidence" value="ECO:0007669"/>
    <property type="project" value="UniProtKB-UniRule"/>
</dbReference>
<dbReference type="Gene3D" id="3.50.50.60">
    <property type="entry name" value="FAD/NAD(P)-binding domain"/>
    <property type="match status" value="1"/>
</dbReference>
<accession>A0A2T5YP31</accession>
<dbReference type="EC" id="1.3.3.15" evidence="6"/>
<comment type="similarity">
    <text evidence="6">Belongs to the protoporphyrinogen/coproporphyrinogen oxidase family. Coproporphyrinogen III oxidase subfamily.</text>
</comment>